<keyword evidence="3" id="KW-1185">Reference proteome</keyword>
<accession>A0A133U4X3</accession>
<feature type="domain" description="AMP-dependent ligase C-terminal" evidence="1">
    <location>
        <begin position="337"/>
        <end position="429"/>
    </location>
</feature>
<dbReference type="PANTHER" id="PTHR43845">
    <property type="entry name" value="BLR5969 PROTEIN"/>
    <property type="match status" value="1"/>
</dbReference>
<dbReference type="PANTHER" id="PTHR43845:SF1">
    <property type="entry name" value="BLR5969 PROTEIN"/>
    <property type="match status" value="1"/>
</dbReference>
<dbReference type="PATRIC" id="fig|1698261.3.peg.775"/>
<dbReference type="AlphaFoldDB" id="A0A133U4X3"/>
<comment type="caution">
    <text evidence="2">The sequence shown here is derived from an EMBL/GenBank/DDBJ whole genome shotgun (WGS) entry which is preliminary data.</text>
</comment>
<dbReference type="Pfam" id="PF14535">
    <property type="entry name" value="AMP-binding_C_2"/>
    <property type="match status" value="1"/>
</dbReference>
<gene>
    <name evidence="2" type="ORF">AKJ62_03510</name>
</gene>
<organism evidence="2 3">
    <name type="scientific">candidate division MSBL1 archaeon SCGC-AAA259D14</name>
    <dbReference type="NCBI Taxonomy" id="1698261"/>
    <lineage>
        <taxon>Archaea</taxon>
        <taxon>Methanobacteriati</taxon>
        <taxon>Methanobacteriota</taxon>
        <taxon>candidate division MSBL1</taxon>
    </lineage>
</organism>
<dbReference type="InterPro" id="IPR045851">
    <property type="entry name" value="AMP-bd_C_sf"/>
</dbReference>
<sequence>MPLGEIKELQEKKLRQQIDYIYNNSEFYHEKLKEWNIKPSNIKTIEDLRKIPYTSKTMERESFKEGKSVLGKNQTASTKDIIRIHSSSGTTGPPVYFGLTEADVETWSNCIARCFWTAGVRPSDVVMYGWGLSMFVGGIPVLDALRKIGCATIPAGAGIGSRRFLDIARDLRANVFGLTPSFARYLLEKVEDMGLDPKKDFNFEKFFAGAEPGMGEEHIRKEIKEGWGLESARETLGIGEMVTVLASECEQENGMHFMVPDLIITELIDPDTGEVIEWEHEAEGELVYTAIDRRATPLLRFRSRDYAKVWKDDCECGRTTTKVRVIGRTDDMLLYKGVNVFPTAVREMVGQFKPKVTGYVQIVLNEPGPKIEGTPTLEVEVSKDVEEGELDNLRNSIKEVLQSQLLFTPKIKFVPAGGIERSRYKADLVRVKS</sequence>
<reference evidence="2 3" key="1">
    <citation type="journal article" date="2016" name="Sci. Rep.">
        <title>Metabolic traits of an uncultured archaeal lineage -MSBL1- from brine pools of the Red Sea.</title>
        <authorList>
            <person name="Mwirichia R."/>
            <person name="Alam I."/>
            <person name="Rashid M."/>
            <person name="Vinu M."/>
            <person name="Ba-Alawi W."/>
            <person name="Anthony Kamau A."/>
            <person name="Kamanda Ngugi D."/>
            <person name="Goker M."/>
            <person name="Klenk H.P."/>
            <person name="Bajic V."/>
            <person name="Stingl U."/>
        </authorList>
    </citation>
    <scope>NUCLEOTIDE SEQUENCE [LARGE SCALE GENOMIC DNA]</scope>
    <source>
        <strain evidence="2">SCGC-AAA259D14</strain>
    </source>
</reference>
<name>A0A133U4X3_9EURY</name>
<dbReference type="Proteomes" id="UP000070589">
    <property type="component" value="Unassembled WGS sequence"/>
</dbReference>
<dbReference type="InterPro" id="IPR042099">
    <property type="entry name" value="ANL_N_sf"/>
</dbReference>
<proteinExistence type="predicted"/>
<dbReference type="Gene3D" id="3.40.50.12780">
    <property type="entry name" value="N-terminal domain of ligase-like"/>
    <property type="match status" value="1"/>
</dbReference>
<evidence type="ECO:0000313" key="2">
    <source>
        <dbReference type="EMBL" id="KXA89232.1"/>
    </source>
</evidence>
<dbReference type="SUPFAM" id="SSF56801">
    <property type="entry name" value="Acetyl-CoA synthetase-like"/>
    <property type="match status" value="1"/>
</dbReference>
<evidence type="ECO:0000259" key="1">
    <source>
        <dbReference type="Pfam" id="PF14535"/>
    </source>
</evidence>
<dbReference type="Gene3D" id="3.30.300.30">
    <property type="match status" value="1"/>
</dbReference>
<evidence type="ECO:0000313" key="3">
    <source>
        <dbReference type="Proteomes" id="UP000070589"/>
    </source>
</evidence>
<dbReference type="EMBL" id="LHXL01000048">
    <property type="protein sequence ID" value="KXA89232.1"/>
    <property type="molecule type" value="Genomic_DNA"/>
</dbReference>
<protein>
    <recommendedName>
        <fullName evidence="1">AMP-dependent ligase C-terminal domain-containing protein</fullName>
    </recommendedName>
</protein>
<dbReference type="InterPro" id="IPR028154">
    <property type="entry name" value="AMP-dep_Lig_C"/>
</dbReference>